<accession>A0A4R5BGS7</accession>
<dbReference type="InterPro" id="IPR036388">
    <property type="entry name" value="WH-like_DNA-bd_sf"/>
</dbReference>
<dbReference type="InterPro" id="IPR005158">
    <property type="entry name" value="BTAD"/>
</dbReference>
<dbReference type="Gene3D" id="1.25.40.10">
    <property type="entry name" value="Tetratricopeptide repeat domain"/>
    <property type="match status" value="1"/>
</dbReference>
<dbReference type="Proteomes" id="UP000294513">
    <property type="component" value="Unassembled WGS sequence"/>
</dbReference>
<name>A0A4R5BGS7_9ACTN</name>
<dbReference type="Gene3D" id="1.10.10.10">
    <property type="entry name" value="Winged helix-like DNA-binding domain superfamily/Winged helix DNA-binding domain"/>
    <property type="match status" value="1"/>
</dbReference>
<gene>
    <name evidence="2" type="ORF">E1298_18440</name>
</gene>
<dbReference type="SMART" id="SM01043">
    <property type="entry name" value="BTAD"/>
    <property type="match status" value="1"/>
</dbReference>
<dbReference type="SUPFAM" id="SSF48452">
    <property type="entry name" value="TPR-like"/>
    <property type="match status" value="1"/>
</dbReference>
<protein>
    <recommendedName>
        <fullName evidence="1">Bacterial transcriptional activator domain-containing protein</fullName>
    </recommendedName>
</protein>
<dbReference type="InterPro" id="IPR051677">
    <property type="entry name" value="AfsR-DnrI-RedD_regulator"/>
</dbReference>
<evidence type="ECO:0000259" key="1">
    <source>
        <dbReference type="SMART" id="SM01043"/>
    </source>
</evidence>
<evidence type="ECO:0000313" key="2">
    <source>
        <dbReference type="EMBL" id="TDD85631.1"/>
    </source>
</evidence>
<dbReference type="InterPro" id="IPR011990">
    <property type="entry name" value="TPR-like_helical_dom_sf"/>
</dbReference>
<keyword evidence="3" id="KW-1185">Reference proteome</keyword>
<sequence>MHGDEETAGADDVGLDLLSCFRCRTGDTEIRLPHALCALIVTVALEPGGLSRASVQSRLWPDVPSPEAGKRLRQALWRVRRETGDRVLDVTPAQVALAGGVDVDLREAERVARAVVKGEARAVAPAGTALLARELLPGWTDEGVRAARDRWDRLRLHALERLAEHALASGDAPGAIELAEAATRVDELGETPHRLTAAAHLARGDHVSAWRVFLRYRRLLIEEIGLEPSSLFRNLFQQPEVRSLVS</sequence>
<reference evidence="2 3" key="1">
    <citation type="submission" date="2019-03" db="EMBL/GenBank/DDBJ databases">
        <title>Draft genome sequences of novel Actinobacteria.</title>
        <authorList>
            <person name="Sahin N."/>
            <person name="Ay H."/>
            <person name="Saygin H."/>
        </authorList>
    </citation>
    <scope>NUCLEOTIDE SEQUENCE [LARGE SCALE GENOMIC DNA]</scope>
    <source>
        <strain evidence="2 3">H3C3</strain>
    </source>
</reference>
<dbReference type="RefSeq" id="WP_131894835.1">
    <property type="nucleotide sequence ID" value="NZ_SMKU01000088.1"/>
</dbReference>
<dbReference type="EMBL" id="SMKU01000088">
    <property type="protein sequence ID" value="TDD85631.1"/>
    <property type="molecule type" value="Genomic_DNA"/>
</dbReference>
<evidence type="ECO:0000313" key="3">
    <source>
        <dbReference type="Proteomes" id="UP000294513"/>
    </source>
</evidence>
<organism evidence="2 3">
    <name type="scientific">Actinomadura rubrisoli</name>
    <dbReference type="NCBI Taxonomy" id="2530368"/>
    <lineage>
        <taxon>Bacteria</taxon>
        <taxon>Bacillati</taxon>
        <taxon>Actinomycetota</taxon>
        <taxon>Actinomycetes</taxon>
        <taxon>Streptosporangiales</taxon>
        <taxon>Thermomonosporaceae</taxon>
        <taxon>Actinomadura</taxon>
    </lineage>
</organism>
<proteinExistence type="predicted"/>
<dbReference type="Pfam" id="PF03704">
    <property type="entry name" value="BTAD"/>
    <property type="match status" value="1"/>
</dbReference>
<comment type="caution">
    <text evidence="2">The sequence shown here is derived from an EMBL/GenBank/DDBJ whole genome shotgun (WGS) entry which is preliminary data.</text>
</comment>
<dbReference type="PANTHER" id="PTHR35807">
    <property type="entry name" value="TRANSCRIPTIONAL REGULATOR REDD-RELATED"/>
    <property type="match status" value="1"/>
</dbReference>
<dbReference type="AlphaFoldDB" id="A0A4R5BGS7"/>
<feature type="domain" description="Bacterial transcriptional activator" evidence="1">
    <location>
        <begin position="103"/>
        <end position="240"/>
    </location>
</feature>
<dbReference type="OrthoDB" id="5509004at2"/>